<protein>
    <submittedName>
        <fullName evidence="1">Uncharacterized protein</fullName>
    </submittedName>
</protein>
<keyword evidence="2" id="KW-1185">Reference proteome</keyword>
<name>A0A225V010_9STRA</name>
<sequence length="314" mass="35170">MATMLSIPFKSDEIVPLIKPNTLEMYQSVGNTLSTASSTDVAVRIYEYSGHPGCSAVESSPDMTNNINLAMTKVKQSTKFYSDTKSTVSALRTDRYTSGATQIHQKNTTILYWTRSTFPCSRQLVMLKSRPSAMEKLVHDAVVHPSLHGKISQFAMESAQQGHRTKFLATPPVLQLAYDLSFAIRGLSAMRVRRFIQELEPQSSTTGINMTIFGRSNALRPASPPFSLRYIVDAFETLLLFAQGFYYNTVCDFIKADAEFMARMSVLSQPDVAMCNMLVHWLDPKLGKFHSEIIESNLQKRLVLDLSSPERMAI</sequence>
<comment type="caution">
    <text evidence="1">The sequence shown here is derived from an EMBL/GenBank/DDBJ whole genome shotgun (WGS) entry which is preliminary data.</text>
</comment>
<dbReference type="Proteomes" id="UP000198211">
    <property type="component" value="Unassembled WGS sequence"/>
</dbReference>
<dbReference type="OrthoDB" id="124649at2759"/>
<organism evidence="1 2">
    <name type="scientific">Phytophthora megakarya</name>
    <dbReference type="NCBI Taxonomy" id="4795"/>
    <lineage>
        <taxon>Eukaryota</taxon>
        <taxon>Sar</taxon>
        <taxon>Stramenopiles</taxon>
        <taxon>Oomycota</taxon>
        <taxon>Peronosporomycetes</taxon>
        <taxon>Peronosporales</taxon>
        <taxon>Peronosporaceae</taxon>
        <taxon>Phytophthora</taxon>
    </lineage>
</organism>
<gene>
    <name evidence="1" type="ORF">PHMEG_00030580</name>
</gene>
<proteinExistence type="predicted"/>
<reference evidence="2" key="1">
    <citation type="submission" date="2017-03" db="EMBL/GenBank/DDBJ databases">
        <title>Phytopthora megakarya and P. palmivora, two closely related causual agents of cacao black pod achieved similar genome size and gene model numbers by different mechanisms.</title>
        <authorList>
            <person name="Ali S."/>
            <person name="Shao J."/>
            <person name="Larry D.J."/>
            <person name="Kronmiller B."/>
            <person name="Shen D."/>
            <person name="Strem M.D."/>
            <person name="Melnick R.L."/>
            <person name="Guiltinan M.J."/>
            <person name="Tyler B.M."/>
            <person name="Meinhardt L.W."/>
            <person name="Bailey B.A."/>
        </authorList>
    </citation>
    <scope>NUCLEOTIDE SEQUENCE [LARGE SCALE GENOMIC DNA]</scope>
    <source>
        <strain evidence="2">zdho120</strain>
    </source>
</reference>
<accession>A0A225V010</accession>
<evidence type="ECO:0000313" key="1">
    <source>
        <dbReference type="EMBL" id="OWY98612.1"/>
    </source>
</evidence>
<dbReference type="EMBL" id="NBNE01009237">
    <property type="protein sequence ID" value="OWY98612.1"/>
    <property type="molecule type" value="Genomic_DNA"/>
</dbReference>
<dbReference type="AlphaFoldDB" id="A0A225V010"/>
<evidence type="ECO:0000313" key="2">
    <source>
        <dbReference type="Proteomes" id="UP000198211"/>
    </source>
</evidence>